<dbReference type="EMBL" id="ML995809">
    <property type="protein sequence ID" value="KAF2773896.1"/>
    <property type="molecule type" value="Genomic_DNA"/>
</dbReference>
<sequence>MSVLAPLRAYKNPALSPSFPLFSLPTRCYHWLFSYSTTIPPRASPSRPPPPFPSYHPLFSLFARRLFSACVAYENSHRMMFGPLEAQAFFALHRSRYACGPTSLLPFHECSCSRNLLEKRICVPVTSCNWRPRVREAHALRIATAWVPGGRAKGNG</sequence>
<name>A0A6G1LM06_9PEZI</name>
<evidence type="ECO:0000313" key="2">
    <source>
        <dbReference type="Proteomes" id="UP000799436"/>
    </source>
</evidence>
<dbReference type="Proteomes" id="UP000799436">
    <property type="component" value="Unassembled WGS sequence"/>
</dbReference>
<organism evidence="1 2">
    <name type="scientific">Teratosphaeria nubilosa</name>
    <dbReference type="NCBI Taxonomy" id="161662"/>
    <lineage>
        <taxon>Eukaryota</taxon>
        <taxon>Fungi</taxon>
        <taxon>Dikarya</taxon>
        <taxon>Ascomycota</taxon>
        <taxon>Pezizomycotina</taxon>
        <taxon>Dothideomycetes</taxon>
        <taxon>Dothideomycetidae</taxon>
        <taxon>Mycosphaerellales</taxon>
        <taxon>Teratosphaeriaceae</taxon>
        <taxon>Teratosphaeria</taxon>
    </lineage>
</organism>
<keyword evidence="2" id="KW-1185">Reference proteome</keyword>
<reference evidence="1" key="1">
    <citation type="journal article" date="2020" name="Stud. Mycol.">
        <title>101 Dothideomycetes genomes: a test case for predicting lifestyles and emergence of pathogens.</title>
        <authorList>
            <person name="Haridas S."/>
            <person name="Albert R."/>
            <person name="Binder M."/>
            <person name="Bloem J."/>
            <person name="Labutti K."/>
            <person name="Salamov A."/>
            <person name="Andreopoulos B."/>
            <person name="Baker S."/>
            <person name="Barry K."/>
            <person name="Bills G."/>
            <person name="Bluhm B."/>
            <person name="Cannon C."/>
            <person name="Castanera R."/>
            <person name="Culley D."/>
            <person name="Daum C."/>
            <person name="Ezra D."/>
            <person name="Gonzalez J."/>
            <person name="Henrissat B."/>
            <person name="Kuo A."/>
            <person name="Liang C."/>
            <person name="Lipzen A."/>
            <person name="Lutzoni F."/>
            <person name="Magnuson J."/>
            <person name="Mondo S."/>
            <person name="Nolan M."/>
            <person name="Ohm R."/>
            <person name="Pangilinan J."/>
            <person name="Park H.-J."/>
            <person name="Ramirez L."/>
            <person name="Alfaro M."/>
            <person name="Sun H."/>
            <person name="Tritt A."/>
            <person name="Yoshinaga Y."/>
            <person name="Zwiers L.-H."/>
            <person name="Turgeon B."/>
            <person name="Goodwin S."/>
            <person name="Spatafora J."/>
            <person name="Crous P."/>
            <person name="Grigoriev I."/>
        </authorList>
    </citation>
    <scope>NUCLEOTIDE SEQUENCE</scope>
    <source>
        <strain evidence="1">CBS 116005</strain>
    </source>
</reference>
<gene>
    <name evidence="1" type="ORF">EJ03DRAFT_71429</name>
</gene>
<evidence type="ECO:0000313" key="1">
    <source>
        <dbReference type="EMBL" id="KAF2773896.1"/>
    </source>
</evidence>
<protein>
    <submittedName>
        <fullName evidence="1">Uncharacterized protein</fullName>
    </submittedName>
</protein>
<accession>A0A6G1LM06</accession>
<dbReference type="AlphaFoldDB" id="A0A6G1LM06"/>
<proteinExistence type="predicted"/>